<dbReference type="InterPro" id="IPR032805">
    <property type="entry name" value="Wax_synthase_dom"/>
</dbReference>
<dbReference type="Pfam" id="PF13813">
    <property type="entry name" value="MBOAT_2"/>
    <property type="match status" value="1"/>
</dbReference>
<comment type="pathway">
    <text evidence="2">Secondary metabolite biosynthesis.</text>
</comment>
<dbReference type="GO" id="GO:0008374">
    <property type="term" value="F:O-acyltransferase activity"/>
    <property type="evidence" value="ECO:0007669"/>
    <property type="project" value="InterPro"/>
</dbReference>
<dbReference type="OrthoDB" id="1077582at2759"/>
<dbReference type="GO" id="GO:0016020">
    <property type="term" value="C:membrane"/>
    <property type="evidence" value="ECO:0007669"/>
    <property type="project" value="UniProtKB-SubCell"/>
</dbReference>
<proteinExistence type="inferred from homology"/>
<evidence type="ECO:0000256" key="1">
    <source>
        <dbReference type="ARBA" id="ARBA00004141"/>
    </source>
</evidence>
<keyword evidence="12" id="KW-1185">Reference proteome</keyword>
<evidence type="ECO:0000256" key="2">
    <source>
        <dbReference type="ARBA" id="ARBA00005179"/>
    </source>
</evidence>
<organism evidence="11 12">
    <name type="scientific">Sporidiobolus salmonicolor</name>
    <name type="common">Yeast-like fungus</name>
    <name type="synonym">Sporobolomyces salmonicolor</name>
    <dbReference type="NCBI Taxonomy" id="5005"/>
    <lineage>
        <taxon>Eukaryota</taxon>
        <taxon>Fungi</taxon>
        <taxon>Dikarya</taxon>
        <taxon>Basidiomycota</taxon>
        <taxon>Pucciniomycotina</taxon>
        <taxon>Microbotryomycetes</taxon>
        <taxon>Sporidiobolales</taxon>
        <taxon>Sporidiobolaceae</taxon>
        <taxon>Sporobolomyces</taxon>
    </lineage>
</organism>
<name>A0A0D6EHN7_SPOSA</name>
<comment type="subcellular location">
    <subcellularLocation>
        <location evidence="1">Membrane</location>
        <topology evidence="1">Multi-pass membrane protein</topology>
    </subcellularLocation>
</comment>
<keyword evidence="5 9" id="KW-0812">Transmembrane</keyword>
<feature type="transmembrane region" description="Helical" evidence="9">
    <location>
        <begin position="201"/>
        <end position="220"/>
    </location>
</feature>
<accession>A0A0D6EHN7</accession>
<feature type="transmembrane region" description="Helical" evidence="9">
    <location>
        <begin position="343"/>
        <end position="361"/>
    </location>
</feature>
<feature type="region of interest" description="Disordered" evidence="8">
    <location>
        <begin position="110"/>
        <end position="138"/>
    </location>
</feature>
<evidence type="ECO:0000256" key="3">
    <source>
        <dbReference type="ARBA" id="ARBA00007282"/>
    </source>
</evidence>
<evidence type="ECO:0000256" key="6">
    <source>
        <dbReference type="ARBA" id="ARBA00022989"/>
    </source>
</evidence>
<feature type="transmembrane region" description="Helical" evidence="9">
    <location>
        <begin position="430"/>
        <end position="451"/>
    </location>
</feature>
<evidence type="ECO:0000256" key="9">
    <source>
        <dbReference type="SAM" id="Phobius"/>
    </source>
</evidence>
<evidence type="ECO:0000313" key="11">
    <source>
        <dbReference type="EMBL" id="CEQ39542.1"/>
    </source>
</evidence>
<feature type="transmembrane region" description="Helical" evidence="9">
    <location>
        <begin position="400"/>
        <end position="418"/>
    </location>
</feature>
<sequence>MGQYLLEGPHMPPLEMFWFLVPLALQCLLLHPVFSPAFSRFARLSLLAPSICLSFRTPYNYAIEPRNQAIGLNFVIGIMSGYGVWKSLEWGLAEDLLPYTWVGFDEPGEASENGEAKNGRAAANGTGPDKKDVKKEAKKRRIQRERVQLETLRRQQATDSPWQIVKSTLHLLYSMRGNGYVFGTTSTDPFPLEPRPFLRRLLLEIAWSHPLLVFCAALLLEPTTSRDAYVYALFPSFPVQYAHLVGEGVTAFSMGIAVFAALTLGYSVATLLVFSANHLLRRLPIPSALKPTPFDAREYPPLFNFAEIPSSVAVFWSKQWHSFFSRPFRFLAFDPAQRMFGKMPGRVIGVLGVFALSAWIHEFGDLLSAVLYCLGTDPLRTGLSTATSALPSSELPLSFLLRYGGSVYFMAQGVAIILEGMFTAVTGRKTGGWIGTLWATLWIIACGRPLYKAWLTQGLVREVPPVRYWGWQRFILPLGCLQPPPMWMNSLPEWYDGC</sequence>
<evidence type="ECO:0000256" key="5">
    <source>
        <dbReference type="ARBA" id="ARBA00022692"/>
    </source>
</evidence>
<dbReference type="Proteomes" id="UP000243876">
    <property type="component" value="Unassembled WGS sequence"/>
</dbReference>
<comment type="similarity">
    <text evidence="3">Belongs to the wax synthase family.</text>
</comment>
<evidence type="ECO:0000313" key="12">
    <source>
        <dbReference type="Proteomes" id="UP000243876"/>
    </source>
</evidence>
<feature type="domain" description="Wax synthase" evidence="10">
    <location>
        <begin position="299"/>
        <end position="367"/>
    </location>
</feature>
<keyword evidence="7 9" id="KW-0472">Membrane</keyword>
<protein>
    <submittedName>
        <fullName evidence="11">SPOSA6832_01056-mRNA-1:cds</fullName>
    </submittedName>
</protein>
<dbReference type="InterPro" id="IPR044851">
    <property type="entry name" value="Wax_synthase"/>
</dbReference>
<keyword evidence="6 9" id="KW-1133">Transmembrane helix</keyword>
<feature type="transmembrane region" description="Helical" evidence="9">
    <location>
        <begin position="16"/>
        <end position="34"/>
    </location>
</feature>
<reference evidence="12" key="1">
    <citation type="submission" date="2015-02" db="EMBL/GenBank/DDBJ databases">
        <authorList>
            <person name="Gon?alves P."/>
        </authorList>
    </citation>
    <scope>NUCLEOTIDE SEQUENCE [LARGE SCALE GENOMIC DNA]</scope>
</reference>
<evidence type="ECO:0000256" key="4">
    <source>
        <dbReference type="ARBA" id="ARBA00022679"/>
    </source>
</evidence>
<evidence type="ECO:0000256" key="7">
    <source>
        <dbReference type="ARBA" id="ARBA00023136"/>
    </source>
</evidence>
<dbReference type="GO" id="GO:0006629">
    <property type="term" value="P:lipid metabolic process"/>
    <property type="evidence" value="ECO:0007669"/>
    <property type="project" value="InterPro"/>
</dbReference>
<keyword evidence="4" id="KW-0808">Transferase</keyword>
<dbReference type="PANTHER" id="PTHR31595:SF57">
    <property type="entry name" value="OS04G0481900 PROTEIN"/>
    <property type="match status" value="1"/>
</dbReference>
<dbReference type="EMBL" id="CENE01000003">
    <property type="protein sequence ID" value="CEQ39542.1"/>
    <property type="molecule type" value="Genomic_DNA"/>
</dbReference>
<dbReference type="AlphaFoldDB" id="A0A0D6EHN7"/>
<feature type="transmembrane region" description="Helical" evidence="9">
    <location>
        <begin position="251"/>
        <end position="274"/>
    </location>
</feature>
<dbReference type="PANTHER" id="PTHR31595">
    <property type="entry name" value="LONG-CHAIN-ALCOHOL O-FATTY-ACYLTRANSFERASE 3-RELATED"/>
    <property type="match status" value="1"/>
</dbReference>
<gene>
    <name evidence="11" type="primary">SPOSA6832_01056</name>
</gene>
<evidence type="ECO:0000256" key="8">
    <source>
        <dbReference type="SAM" id="MobiDB-lite"/>
    </source>
</evidence>
<evidence type="ECO:0000259" key="10">
    <source>
        <dbReference type="Pfam" id="PF13813"/>
    </source>
</evidence>